<gene>
    <name evidence="3" type="ORF">SAMN05216574_102317</name>
</gene>
<dbReference type="GO" id="GO:0008410">
    <property type="term" value="F:CoA-transferase activity"/>
    <property type="evidence" value="ECO:0007669"/>
    <property type="project" value="TreeGrafter"/>
</dbReference>
<evidence type="ECO:0000256" key="2">
    <source>
        <dbReference type="SAM" id="MobiDB-lite"/>
    </source>
</evidence>
<dbReference type="Proteomes" id="UP000198589">
    <property type="component" value="Unassembled WGS sequence"/>
</dbReference>
<evidence type="ECO:0000256" key="1">
    <source>
        <dbReference type="ARBA" id="ARBA00022679"/>
    </source>
</evidence>
<keyword evidence="4" id="KW-1185">Reference proteome</keyword>
<organism evidence="3 4">
    <name type="scientific">Blastococcus tunisiensis</name>
    <dbReference type="NCBI Taxonomy" id="1798228"/>
    <lineage>
        <taxon>Bacteria</taxon>
        <taxon>Bacillati</taxon>
        <taxon>Actinomycetota</taxon>
        <taxon>Actinomycetes</taxon>
        <taxon>Geodermatophilales</taxon>
        <taxon>Geodermatophilaceae</taxon>
        <taxon>Blastococcus</taxon>
    </lineage>
</organism>
<dbReference type="OrthoDB" id="9797653at2"/>
<feature type="region of interest" description="Disordered" evidence="2">
    <location>
        <begin position="39"/>
        <end position="59"/>
    </location>
</feature>
<sequence length="392" mass="41177">MSGPLDGVLVVDLTRALAGPHAAMMLGDLGARVIKVESPGSGDDTRGWGPPFVEPEGGDRESTYFLSTNKNKESITLDLKDSADKATLTELLRRADVLMENFRPGTLARLGFGTDVLAELNPRLVTLAISGFGHDGPEGGRAGYDQIAQGEAGLMSLTGPGPDDPQRVGVPIGDLLAGMYGAYGVLAALMERERTGRGQVVRTSLLAAIVGVHAFQGTAWTVAGKVGHAQGNHHPSIAPYGLFHCKGGSVQLSCGSESLWRKLCAEFGLDAEAPGLATNGERVDRRQEVIELLEGAFADIAPEDLLARLAAAGIPAGKVRTIDEVYGWDQTLSQGLLVDVDHATLGPLQLPGPPLRFFAAGPDGETETTRREHSAPPVLGADGDAIRAWLQS</sequence>
<dbReference type="RefSeq" id="WP_092195472.1">
    <property type="nucleotide sequence ID" value="NZ_FOND01000002.1"/>
</dbReference>
<dbReference type="InterPro" id="IPR003673">
    <property type="entry name" value="CoA-Trfase_fam_III"/>
</dbReference>
<proteinExistence type="predicted"/>
<reference evidence="4" key="1">
    <citation type="submission" date="2016-10" db="EMBL/GenBank/DDBJ databases">
        <authorList>
            <person name="Varghese N."/>
            <person name="Submissions S."/>
        </authorList>
    </citation>
    <scope>NUCLEOTIDE SEQUENCE [LARGE SCALE GENOMIC DNA]</scope>
    <source>
        <strain evidence="4">DSM 46838</strain>
    </source>
</reference>
<dbReference type="AlphaFoldDB" id="A0A1I1YBH9"/>
<accession>A0A1I1YBH9</accession>
<dbReference type="EMBL" id="FOND01000002">
    <property type="protein sequence ID" value="SFE16911.1"/>
    <property type="molecule type" value="Genomic_DNA"/>
</dbReference>
<dbReference type="PANTHER" id="PTHR48207:SF3">
    <property type="entry name" value="SUCCINATE--HYDROXYMETHYLGLUTARATE COA-TRANSFERASE"/>
    <property type="match status" value="1"/>
</dbReference>
<protein>
    <submittedName>
        <fullName evidence="3">Crotonobetainyl-CoA:carnitine CoA-transferase CaiB</fullName>
    </submittedName>
</protein>
<dbReference type="Gene3D" id="3.40.50.10540">
    <property type="entry name" value="Crotonobetainyl-coa:carnitine coa-transferase, domain 1"/>
    <property type="match status" value="1"/>
</dbReference>
<dbReference type="Gene3D" id="3.30.1540.10">
    <property type="entry name" value="formyl-coa transferase, domain 3"/>
    <property type="match status" value="1"/>
</dbReference>
<name>A0A1I1YBH9_9ACTN</name>
<dbReference type="InterPro" id="IPR044855">
    <property type="entry name" value="CoA-Trfase_III_dom3_sf"/>
</dbReference>
<dbReference type="SUPFAM" id="SSF89796">
    <property type="entry name" value="CoA-transferase family III (CaiB/BaiF)"/>
    <property type="match status" value="1"/>
</dbReference>
<keyword evidence="1 3" id="KW-0808">Transferase</keyword>
<dbReference type="InterPro" id="IPR050483">
    <property type="entry name" value="CoA-transferase_III_domain"/>
</dbReference>
<dbReference type="STRING" id="1798228.SAMN05216574_102317"/>
<evidence type="ECO:0000313" key="4">
    <source>
        <dbReference type="Proteomes" id="UP000198589"/>
    </source>
</evidence>
<evidence type="ECO:0000313" key="3">
    <source>
        <dbReference type="EMBL" id="SFE16911.1"/>
    </source>
</evidence>
<dbReference type="Pfam" id="PF02515">
    <property type="entry name" value="CoA_transf_3"/>
    <property type="match status" value="1"/>
</dbReference>
<dbReference type="PANTHER" id="PTHR48207">
    <property type="entry name" value="SUCCINATE--HYDROXYMETHYLGLUTARATE COA-TRANSFERASE"/>
    <property type="match status" value="1"/>
</dbReference>
<dbReference type="InterPro" id="IPR023606">
    <property type="entry name" value="CoA-Trfase_III_dom_1_sf"/>
</dbReference>